<feature type="repeat" description="RCC1" evidence="1">
    <location>
        <begin position="256"/>
        <end position="318"/>
    </location>
</feature>
<evidence type="ECO:0000256" key="2">
    <source>
        <dbReference type="SAM" id="Phobius"/>
    </source>
</evidence>
<dbReference type="GO" id="GO:0034551">
    <property type="term" value="P:mitochondrial respiratory chain complex III assembly"/>
    <property type="evidence" value="ECO:0007669"/>
    <property type="project" value="TreeGrafter"/>
</dbReference>
<evidence type="ECO:0000256" key="1">
    <source>
        <dbReference type="PROSITE-ProRule" id="PRU00235"/>
    </source>
</evidence>
<name>A0AAV9WKD4_9PEZI</name>
<dbReference type="GO" id="GO:0005743">
    <property type="term" value="C:mitochondrial inner membrane"/>
    <property type="evidence" value="ECO:0007669"/>
    <property type="project" value="TreeGrafter"/>
</dbReference>
<dbReference type="Pfam" id="PF13540">
    <property type="entry name" value="RCC1_2"/>
    <property type="match status" value="1"/>
</dbReference>
<dbReference type="SUPFAM" id="SSF50985">
    <property type="entry name" value="RCC1/BLIP-II"/>
    <property type="match status" value="1"/>
</dbReference>
<keyword evidence="2" id="KW-1133">Transmembrane helix</keyword>
<dbReference type="InterPro" id="IPR053245">
    <property type="entry name" value="MitoProcess-Associated"/>
</dbReference>
<dbReference type="Gene3D" id="2.130.10.30">
    <property type="entry name" value="Regulator of chromosome condensation 1/beta-lactamase-inhibitor protein II"/>
    <property type="match status" value="1"/>
</dbReference>
<sequence>MFSTGPRASLRTLSHIRPQIRYGGRSSIIRSIHSQSYASTTARLGVTGGGALVLFVGVLAYQAFAHPTLKLDAPALIPEKKSKVVQNEPVTPFWERPGVFLWGSNSGRVAAPDSDENFVKAPRRVPFFDGYVLRDLQISHDMGVAILENGDLMQWGKGYAPNCRAPVVTFEGKDIVKAGLSEDRIVALSSSGKVYSIPFSKEEQELFAKPTETSGPPFWKSTSEARTSYRNLTPPNERVVDIAVGLEHTVMLTARGKVYTAASASYNFPLKGQLGISGMSWESKPKPYDTPQEVTDLSQFKITQIAAGNYHSVAADKDGKIFVWGDNTKGQLGLDFSGESIPKPKLMPRRAFYKGDGIKTKLQQIFAGGNNTYFTLETHTPSSDLSKPATQTYDVFACGHGLHGSLGTGFYVHAQGAPQKIKSISGLTEYSEKKAGLVPINTSYLTVGGSHAAVIMSNQQNVGASNMDFGNDILFFGGNEFYQLGNGKRANQNVPTYISPIDSGIDKKLDERFQVIPGKKVKFLDQNSKSRSAKIEQRVVAGRGLTACYAKTA</sequence>
<dbReference type="PROSITE" id="PS50012">
    <property type="entry name" value="RCC1_3"/>
    <property type="match status" value="2"/>
</dbReference>
<dbReference type="PANTHER" id="PTHR47563:SF1">
    <property type="entry name" value="PROTEIN FMP25, MITOCHONDRIAL"/>
    <property type="match status" value="1"/>
</dbReference>
<feature type="repeat" description="RCC1" evidence="1">
    <location>
        <begin position="319"/>
        <end position="378"/>
    </location>
</feature>
<reference evidence="3 4" key="1">
    <citation type="submission" date="2023-08" db="EMBL/GenBank/DDBJ databases">
        <authorList>
            <person name="Palmer J.M."/>
        </authorList>
    </citation>
    <scope>NUCLEOTIDE SEQUENCE [LARGE SCALE GENOMIC DNA]</scope>
    <source>
        <strain evidence="3 4">TWF481</strain>
    </source>
</reference>
<accession>A0AAV9WKD4</accession>
<keyword evidence="4" id="KW-1185">Reference proteome</keyword>
<proteinExistence type="predicted"/>
<organism evidence="3 4">
    <name type="scientific">Arthrobotrys musiformis</name>
    <dbReference type="NCBI Taxonomy" id="47236"/>
    <lineage>
        <taxon>Eukaryota</taxon>
        <taxon>Fungi</taxon>
        <taxon>Dikarya</taxon>
        <taxon>Ascomycota</taxon>
        <taxon>Pezizomycotina</taxon>
        <taxon>Orbiliomycetes</taxon>
        <taxon>Orbiliales</taxon>
        <taxon>Orbiliaceae</taxon>
        <taxon>Arthrobotrys</taxon>
    </lineage>
</organism>
<dbReference type="InterPro" id="IPR009091">
    <property type="entry name" value="RCC1/BLIP-II"/>
</dbReference>
<protein>
    <recommendedName>
        <fullName evidence="5">RCC1/BLIP-II</fullName>
    </recommendedName>
</protein>
<keyword evidence="2" id="KW-0812">Transmembrane</keyword>
<comment type="caution">
    <text evidence="3">The sequence shown here is derived from an EMBL/GenBank/DDBJ whole genome shotgun (WGS) entry which is preliminary data.</text>
</comment>
<evidence type="ECO:0000313" key="3">
    <source>
        <dbReference type="EMBL" id="KAK6509274.1"/>
    </source>
</evidence>
<evidence type="ECO:0000313" key="4">
    <source>
        <dbReference type="Proteomes" id="UP001370758"/>
    </source>
</evidence>
<gene>
    <name evidence="3" type="ORF">TWF481_004033</name>
</gene>
<dbReference type="AlphaFoldDB" id="A0AAV9WKD4"/>
<dbReference type="EMBL" id="JAVHJL010000002">
    <property type="protein sequence ID" value="KAK6509274.1"/>
    <property type="molecule type" value="Genomic_DNA"/>
</dbReference>
<dbReference type="Proteomes" id="UP001370758">
    <property type="component" value="Unassembled WGS sequence"/>
</dbReference>
<dbReference type="PRINTS" id="PR00633">
    <property type="entry name" value="RCCNDNSATION"/>
</dbReference>
<evidence type="ECO:0008006" key="5">
    <source>
        <dbReference type="Google" id="ProtNLM"/>
    </source>
</evidence>
<dbReference type="InterPro" id="IPR000408">
    <property type="entry name" value="Reg_chr_condens"/>
</dbReference>
<keyword evidence="2" id="KW-0472">Membrane</keyword>
<dbReference type="PANTHER" id="PTHR47563">
    <property type="entry name" value="PROTEIN FMP25, MITOCHONDRIAL"/>
    <property type="match status" value="1"/>
</dbReference>
<feature type="transmembrane region" description="Helical" evidence="2">
    <location>
        <begin position="44"/>
        <end position="64"/>
    </location>
</feature>